<dbReference type="HOGENOM" id="CLU_001485_2_1_1"/>
<dbReference type="GO" id="GO:0016887">
    <property type="term" value="F:ATP hydrolysis activity"/>
    <property type="evidence" value="ECO:0000318"/>
    <property type="project" value="GO_Central"/>
</dbReference>
<dbReference type="Pfam" id="PF00225">
    <property type="entry name" value="Kinesin"/>
    <property type="match status" value="1"/>
</dbReference>
<dbReference type="GeneID" id="5021386"/>
<dbReference type="SMART" id="SM00129">
    <property type="entry name" value="KISc"/>
    <property type="match status" value="1"/>
</dbReference>
<dbReference type="GO" id="GO:0005634">
    <property type="term" value="C:nucleus"/>
    <property type="evidence" value="ECO:0000318"/>
    <property type="project" value="GO_Central"/>
</dbReference>
<dbReference type="PANTHER" id="PTHR47968:SF13">
    <property type="entry name" value="KINESIN-LIKE PROTEIN KIF19 ISOFORM X1"/>
    <property type="match status" value="1"/>
</dbReference>
<evidence type="ECO:0000256" key="3">
    <source>
        <dbReference type="ARBA" id="ARBA00023175"/>
    </source>
</evidence>
<dbReference type="GO" id="GO:0005871">
    <property type="term" value="C:kinesin complex"/>
    <property type="evidence" value="ECO:0000318"/>
    <property type="project" value="GO_Central"/>
</dbReference>
<keyword evidence="8" id="KW-1185">Reference proteome</keyword>
<dbReference type="InParanoid" id="A0CBN7"/>
<dbReference type="SUPFAM" id="SSF52540">
    <property type="entry name" value="P-loop containing nucleoside triphosphate hydrolases"/>
    <property type="match status" value="1"/>
</dbReference>
<dbReference type="InterPro" id="IPR027640">
    <property type="entry name" value="Kinesin-like_fam"/>
</dbReference>
<dbReference type="KEGG" id="ptm:GSPATT00036987001"/>
<feature type="binding site" evidence="4">
    <location>
        <begin position="85"/>
        <end position="92"/>
    </location>
    <ligand>
        <name>ATP</name>
        <dbReference type="ChEBI" id="CHEBI:30616"/>
    </ligand>
</feature>
<sequence>MHNITFNKVSKPLLLNGSTVTLLDPELEFNNPVDILKKNRIKDASYEFDLVFDQQADQKEVYEKSAEPLLDDLISGQNVTIFAYGATGSGKTHTMMGSQNQQGIIPRALNDLLGRLSKEQAAQASLTFLEIYNETIRDLLTGKLLDLREDGNKGLVVVNLFKAPVPSLNDINQYIKYGNSRRAKEPTGANENSTRSHTVLQLMLKQCTFTFVDLAGSERASQTTNKGQRMVEGAMINRSLLVLGNCIKALFSKEQFVPFRGSKLTRLLKDALQGNSKTVMIANVAPNNYEDSFNTLLYAHRTRNIDPTPNNFQEMIVQLREENEDIKKTLKKQNSQSKMQLQIEQQFKEQQRQEKMDKQQSQQQVQQIQQQQIQQQQAEKQAYDEEQIKSIILKQFAQESELIKSLFKLEDALMQTHLDIVEYQKQQSVQFQQKTEDLITKCTDSINNTENEQFEIAMKYKAILQQRRKIYDQCMQSQFQSVKDEFRKQVQNIEKMKGLQSDKREEVMKKFKELEIEHLKKISNQKNGNQPQIDEETLKEIKKNRLQSLNKQIKDGKL</sequence>
<evidence type="ECO:0000313" key="8">
    <source>
        <dbReference type="Proteomes" id="UP000000600"/>
    </source>
</evidence>
<organism evidence="7 8">
    <name type="scientific">Paramecium tetraurelia</name>
    <dbReference type="NCBI Taxonomy" id="5888"/>
    <lineage>
        <taxon>Eukaryota</taxon>
        <taxon>Sar</taxon>
        <taxon>Alveolata</taxon>
        <taxon>Ciliophora</taxon>
        <taxon>Intramacronucleata</taxon>
        <taxon>Oligohymenophorea</taxon>
        <taxon>Peniculida</taxon>
        <taxon>Parameciidae</taxon>
        <taxon>Paramecium</taxon>
    </lineage>
</organism>
<evidence type="ECO:0000256" key="5">
    <source>
        <dbReference type="SAM" id="Coils"/>
    </source>
</evidence>
<dbReference type="PRINTS" id="PR00380">
    <property type="entry name" value="KINESINHEAVY"/>
</dbReference>
<dbReference type="GO" id="GO:0061673">
    <property type="term" value="C:mitotic spindle astral microtubule"/>
    <property type="evidence" value="ECO:0000318"/>
    <property type="project" value="GO_Central"/>
</dbReference>
<keyword evidence="4" id="KW-0067">ATP-binding</keyword>
<keyword evidence="2 5" id="KW-0175">Coiled coil</keyword>
<evidence type="ECO:0000259" key="6">
    <source>
        <dbReference type="PROSITE" id="PS50067"/>
    </source>
</evidence>
<feature type="coiled-coil region" evidence="5">
    <location>
        <begin position="316"/>
        <end position="386"/>
    </location>
</feature>
<dbReference type="InterPro" id="IPR027417">
    <property type="entry name" value="P-loop_NTPase"/>
</dbReference>
<dbReference type="GO" id="GO:0005524">
    <property type="term" value="F:ATP binding"/>
    <property type="evidence" value="ECO:0007669"/>
    <property type="project" value="UniProtKB-UniRule"/>
</dbReference>
<dbReference type="FunFam" id="3.40.850.10:FF:000298">
    <property type="entry name" value="Uncharacterized protein"/>
    <property type="match status" value="1"/>
</dbReference>
<dbReference type="GO" id="GO:0007018">
    <property type="term" value="P:microtubule-based movement"/>
    <property type="evidence" value="ECO:0000318"/>
    <property type="project" value="GO_Central"/>
</dbReference>
<feature type="domain" description="Kinesin motor" evidence="6">
    <location>
        <begin position="1"/>
        <end position="305"/>
    </location>
</feature>
<dbReference type="GO" id="GO:1990023">
    <property type="term" value="C:mitotic spindle midzone"/>
    <property type="evidence" value="ECO:0000318"/>
    <property type="project" value="GO_Central"/>
</dbReference>
<keyword evidence="3 4" id="KW-0505">Motor protein</keyword>
<dbReference type="RefSeq" id="XP_001435601.1">
    <property type="nucleotide sequence ID" value="XM_001435564.1"/>
</dbReference>
<dbReference type="STRING" id="5888.A0CBN7"/>
<dbReference type="GO" id="GO:0005737">
    <property type="term" value="C:cytoplasm"/>
    <property type="evidence" value="ECO:0000318"/>
    <property type="project" value="GO_Central"/>
</dbReference>
<dbReference type="AlphaFoldDB" id="A0CBN7"/>
<dbReference type="InterPro" id="IPR001752">
    <property type="entry name" value="Kinesin_motor_dom"/>
</dbReference>
<dbReference type="EMBL" id="CT868058">
    <property type="protein sequence ID" value="CAK68204.1"/>
    <property type="molecule type" value="Genomic_DNA"/>
</dbReference>
<dbReference type="OMA" id="CHEDSFR"/>
<gene>
    <name evidence="7" type="ORF">GSPATT00036987001</name>
</gene>
<keyword evidence="1" id="KW-0493">Microtubule</keyword>
<evidence type="ECO:0000256" key="2">
    <source>
        <dbReference type="ARBA" id="ARBA00023054"/>
    </source>
</evidence>
<evidence type="ECO:0000313" key="7">
    <source>
        <dbReference type="EMBL" id="CAK68204.1"/>
    </source>
</evidence>
<evidence type="ECO:0000256" key="1">
    <source>
        <dbReference type="ARBA" id="ARBA00022701"/>
    </source>
</evidence>
<keyword evidence="4" id="KW-0547">Nucleotide-binding</keyword>
<protein>
    <recommendedName>
        <fullName evidence="6">Kinesin motor domain-containing protein</fullName>
    </recommendedName>
</protein>
<dbReference type="Gene3D" id="3.40.850.10">
    <property type="entry name" value="Kinesin motor domain"/>
    <property type="match status" value="1"/>
</dbReference>
<name>A0CBN7_PARTE</name>
<dbReference type="PROSITE" id="PS50067">
    <property type="entry name" value="KINESIN_MOTOR_2"/>
    <property type="match status" value="1"/>
</dbReference>
<dbReference type="GO" id="GO:0008574">
    <property type="term" value="F:plus-end-directed microtubule motor activity"/>
    <property type="evidence" value="ECO:0000318"/>
    <property type="project" value="GO_Central"/>
</dbReference>
<dbReference type="GO" id="GO:0008017">
    <property type="term" value="F:microtubule binding"/>
    <property type="evidence" value="ECO:0000318"/>
    <property type="project" value="GO_Central"/>
</dbReference>
<accession>A0CBN7</accession>
<dbReference type="eggNOG" id="KOG0242">
    <property type="taxonomic scope" value="Eukaryota"/>
</dbReference>
<comment type="similarity">
    <text evidence="4">Belongs to the TRAFAC class myosin-kinesin ATPase superfamily. Kinesin family.</text>
</comment>
<dbReference type="GO" id="GO:0007019">
    <property type="term" value="P:microtubule depolymerization"/>
    <property type="evidence" value="ECO:0000318"/>
    <property type="project" value="GO_Central"/>
</dbReference>
<dbReference type="Proteomes" id="UP000000600">
    <property type="component" value="Unassembled WGS sequence"/>
</dbReference>
<dbReference type="PANTHER" id="PTHR47968">
    <property type="entry name" value="CENTROMERE PROTEIN E"/>
    <property type="match status" value="1"/>
</dbReference>
<evidence type="ECO:0000256" key="4">
    <source>
        <dbReference type="PROSITE-ProRule" id="PRU00283"/>
    </source>
</evidence>
<dbReference type="OrthoDB" id="3176171at2759"/>
<dbReference type="InterPro" id="IPR036961">
    <property type="entry name" value="Kinesin_motor_dom_sf"/>
</dbReference>
<reference evidence="7 8" key="1">
    <citation type="journal article" date="2006" name="Nature">
        <title>Global trends of whole-genome duplications revealed by the ciliate Paramecium tetraurelia.</title>
        <authorList>
            <consortium name="Genoscope"/>
            <person name="Aury J.-M."/>
            <person name="Jaillon O."/>
            <person name="Duret L."/>
            <person name="Noel B."/>
            <person name="Jubin C."/>
            <person name="Porcel B.M."/>
            <person name="Segurens B."/>
            <person name="Daubin V."/>
            <person name="Anthouard V."/>
            <person name="Aiach N."/>
            <person name="Arnaiz O."/>
            <person name="Billaut A."/>
            <person name="Beisson J."/>
            <person name="Blanc I."/>
            <person name="Bouhouche K."/>
            <person name="Camara F."/>
            <person name="Duharcourt S."/>
            <person name="Guigo R."/>
            <person name="Gogendeau D."/>
            <person name="Katinka M."/>
            <person name="Keller A.-M."/>
            <person name="Kissmehl R."/>
            <person name="Klotz C."/>
            <person name="Koll F."/>
            <person name="Le Moue A."/>
            <person name="Lepere C."/>
            <person name="Malinsky S."/>
            <person name="Nowacki M."/>
            <person name="Nowak J.K."/>
            <person name="Plattner H."/>
            <person name="Poulain J."/>
            <person name="Ruiz F."/>
            <person name="Serrano V."/>
            <person name="Zagulski M."/>
            <person name="Dessen P."/>
            <person name="Betermier M."/>
            <person name="Weissenbach J."/>
            <person name="Scarpelli C."/>
            <person name="Schachter V."/>
            <person name="Sperling L."/>
            <person name="Meyer E."/>
            <person name="Cohen J."/>
            <person name="Wincker P."/>
        </authorList>
    </citation>
    <scope>NUCLEOTIDE SEQUENCE [LARGE SCALE GENOMIC DNA]</scope>
    <source>
        <strain evidence="7 8">Stock d4-2</strain>
    </source>
</reference>
<proteinExistence type="inferred from homology"/>
<dbReference type="GO" id="GO:0000070">
    <property type="term" value="P:mitotic sister chromatid segregation"/>
    <property type="evidence" value="ECO:0000318"/>
    <property type="project" value="GO_Central"/>
</dbReference>